<evidence type="ECO:0000313" key="3">
    <source>
        <dbReference type="Proteomes" id="UP001232536"/>
    </source>
</evidence>
<organism evidence="2 3">
    <name type="scientific">Actinotalea lenta</name>
    <dbReference type="NCBI Taxonomy" id="3064654"/>
    <lineage>
        <taxon>Bacteria</taxon>
        <taxon>Bacillati</taxon>
        <taxon>Actinomycetota</taxon>
        <taxon>Actinomycetes</taxon>
        <taxon>Micrococcales</taxon>
        <taxon>Cellulomonadaceae</taxon>
        <taxon>Actinotalea</taxon>
    </lineage>
</organism>
<dbReference type="EMBL" id="JAUQYP010000001">
    <property type="protein sequence ID" value="MDO8105952.1"/>
    <property type="molecule type" value="Genomic_DNA"/>
</dbReference>
<feature type="chain" id="PRO_5047532314" evidence="1">
    <location>
        <begin position="30"/>
        <end position="367"/>
    </location>
</feature>
<evidence type="ECO:0000256" key="1">
    <source>
        <dbReference type="SAM" id="SignalP"/>
    </source>
</evidence>
<name>A0ABT9D5A9_9CELL</name>
<comment type="caution">
    <text evidence="2">The sequence shown here is derived from an EMBL/GenBank/DDBJ whole genome shotgun (WGS) entry which is preliminary data.</text>
</comment>
<accession>A0ABT9D5A9</accession>
<gene>
    <name evidence="2" type="ORF">Q6348_01930</name>
</gene>
<evidence type="ECO:0000313" key="2">
    <source>
        <dbReference type="EMBL" id="MDO8105952.1"/>
    </source>
</evidence>
<protein>
    <submittedName>
        <fullName evidence="2">C39 family peptidase</fullName>
    </submittedName>
</protein>
<keyword evidence="1" id="KW-0732">Signal</keyword>
<dbReference type="RefSeq" id="WP_304599645.1">
    <property type="nucleotide sequence ID" value="NZ_JAUQYP010000001.1"/>
</dbReference>
<keyword evidence="3" id="KW-1185">Reference proteome</keyword>
<dbReference type="Proteomes" id="UP001232536">
    <property type="component" value="Unassembled WGS sequence"/>
</dbReference>
<proteinExistence type="predicted"/>
<feature type="signal peptide" evidence="1">
    <location>
        <begin position="1"/>
        <end position="29"/>
    </location>
</feature>
<sequence length="367" mass="39325">MYHRVFLRRGATAALAMAIAVPLAQPAMAAPSGDSELSDAMNVIRCTVIDGESFCTELGFVQSKPGSAAWRANLAAALATEDSDTGDMGLATLVDELKQLPRAELAERQNGQIESARRAVGRVKLQEYIGTDVAPPPGFFAKYPDLGLAEGSAKAQQLRAAIATPGTSSEPVSGEVAVAASYPTFPSSRYIMSGYATEQERDYWCGPATMQAIDWANDGGKDSQSLWASLMGTTTAGTYIGSMVARINTDTTWGSAAYGGAYTIFPVSPGNTATWFMSLHHTRIGYYGAPVIEHVQLLRAYYGYINYNHGGHYQTGRGYDATTISIIDPYDERDFRTGGAHSAGYHSVSKENLWGATLANPNQNIGW</sequence>
<reference evidence="2 3" key="1">
    <citation type="submission" date="2023-07" db="EMBL/GenBank/DDBJ databases">
        <title>Description of novel actinomycetes strains, isolated from tidal flat sediment.</title>
        <authorList>
            <person name="Lu C."/>
        </authorList>
    </citation>
    <scope>NUCLEOTIDE SEQUENCE [LARGE SCALE GENOMIC DNA]</scope>
    <source>
        <strain evidence="2 3">SYSU T00b441</strain>
    </source>
</reference>